<feature type="transmembrane region" description="Helical" evidence="6">
    <location>
        <begin position="58"/>
        <end position="77"/>
    </location>
</feature>
<evidence type="ECO:0000313" key="8">
    <source>
        <dbReference type="Proteomes" id="UP001328107"/>
    </source>
</evidence>
<evidence type="ECO:0000256" key="6">
    <source>
        <dbReference type="SAM" id="Phobius"/>
    </source>
</evidence>
<comment type="similarity">
    <text evidence="5">Belongs to the nematode receptor-like protein sra family.</text>
</comment>
<dbReference type="GO" id="GO:0004984">
    <property type="term" value="F:olfactory receptor activity"/>
    <property type="evidence" value="ECO:0007669"/>
    <property type="project" value="TreeGrafter"/>
</dbReference>
<proteinExistence type="inferred from homology"/>
<reference evidence="8" key="1">
    <citation type="submission" date="2022-10" db="EMBL/GenBank/DDBJ databases">
        <title>Genome assembly of Pristionchus species.</title>
        <authorList>
            <person name="Yoshida K."/>
            <person name="Sommer R.J."/>
        </authorList>
    </citation>
    <scope>NUCLEOTIDE SEQUENCE [LARGE SCALE GENOMIC DNA]</scope>
    <source>
        <strain evidence="8">RS5460</strain>
    </source>
</reference>
<evidence type="ECO:0000256" key="4">
    <source>
        <dbReference type="ARBA" id="ARBA00023136"/>
    </source>
</evidence>
<feature type="non-terminal residue" evidence="7">
    <location>
        <position position="1"/>
    </location>
</feature>
<keyword evidence="4 6" id="KW-0472">Membrane</keyword>
<evidence type="ECO:0000256" key="1">
    <source>
        <dbReference type="ARBA" id="ARBA00004141"/>
    </source>
</evidence>
<gene>
    <name evidence="7" type="ORF">PMAYCL1PPCAC_32400</name>
</gene>
<feature type="non-terminal residue" evidence="7">
    <location>
        <position position="89"/>
    </location>
</feature>
<keyword evidence="8" id="KW-1185">Reference proteome</keyword>
<evidence type="ECO:0000256" key="2">
    <source>
        <dbReference type="ARBA" id="ARBA00022692"/>
    </source>
</evidence>
<comment type="subcellular location">
    <subcellularLocation>
        <location evidence="1">Membrane</location>
        <topology evidence="1">Multi-pass membrane protein</topology>
    </subcellularLocation>
</comment>
<evidence type="ECO:0000256" key="5">
    <source>
        <dbReference type="ARBA" id="ARBA00037994"/>
    </source>
</evidence>
<dbReference type="Proteomes" id="UP001328107">
    <property type="component" value="Unassembled WGS sequence"/>
</dbReference>
<keyword evidence="3 6" id="KW-1133">Transmembrane helix</keyword>
<accession>A0AAN5IFB6</accession>
<dbReference type="AlphaFoldDB" id="A0AAN5IFB6"/>
<dbReference type="InterPro" id="IPR051080">
    <property type="entry name" value="Nematode_rcpt-like_serp_alpha"/>
</dbReference>
<name>A0AAN5IFB6_9BILA</name>
<keyword evidence="2 6" id="KW-0812">Transmembrane</keyword>
<evidence type="ECO:0008006" key="9">
    <source>
        <dbReference type="Google" id="ProtNLM"/>
    </source>
</evidence>
<evidence type="ECO:0000313" key="7">
    <source>
        <dbReference type="EMBL" id="GMR62205.1"/>
    </source>
</evidence>
<sequence length="89" mass="9764">YSAISPCDSQIPNKLCMFRRIATCSTSAFGVLHVGIAVQRFQSSFACGNMIQKRTARVFIIASGIFSITIGWLYFYAEPLVGGLTPYCT</sequence>
<dbReference type="EMBL" id="BTRK01000006">
    <property type="protein sequence ID" value="GMR62205.1"/>
    <property type="molecule type" value="Genomic_DNA"/>
</dbReference>
<comment type="caution">
    <text evidence="7">The sequence shown here is derived from an EMBL/GenBank/DDBJ whole genome shotgun (WGS) entry which is preliminary data.</text>
</comment>
<evidence type="ECO:0000256" key="3">
    <source>
        <dbReference type="ARBA" id="ARBA00022989"/>
    </source>
</evidence>
<dbReference type="PANTHER" id="PTHR31357:SF5">
    <property type="entry name" value="SERPENTINE RECEPTOR CLASS ALPHA-1-RELATED"/>
    <property type="match status" value="1"/>
</dbReference>
<dbReference type="PANTHER" id="PTHR31357">
    <property type="entry name" value="SERPENTINE RECEPTOR CLASS ALPHA-10"/>
    <property type="match status" value="1"/>
</dbReference>
<dbReference type="GO" id="GO:0016020">
    <property type="term" value="C:membrane"/>
    <property type="evidence" value="ECO:0007669"/>
    <property type="project" value="UniProtKB-SubCell"/>
</dbReference>
<organism evidence="7 8">
    <name type="scientific">Pristionchus mayeri</name>
    <dbReference type="NCBI Taxonomy" id="1317129"/>
    <lineage>
        <taxon>Eukaryota</taxon>
        <taxon>Metazoa</taxon>
        <taxon>Ecdysozoa</taxon>
        <taxon>Nematoda</taxon>
        <taxon>Chromadorea</taxon>
        <taxon>Rhabditida</taxon>
        <taxon>Rhabditina</taxon>
        <taxon>Diplogasteromorpha</taxon>
        <taxon>Diplogasteroidea</taxon>
        <taxon>Neodiplogasteridae</taxon>
        <taxon>Pristionchus</taxon>
    </lineage>
</organism>
<protein>
    <recommendedName>
        <fullName evidence="9">G protein-coupled receptor</fullName>
    </recommendedName>
</protein>